<dbReference type="SMART" id="SM00382">
    <property type="entry name" value="AAA"/>
    <property type="match status" value="1"/>
</dbReference>
<dbReference type="GO" id="GO:0005886">
    <property type="term" value="C:plasma membrane"/>
    <property type="evidence" value="ECO:0007669"/>
    <property type="project" value="UniProtKB-SubCell"/>
</dbReference>
<dbReference type="CDD" id="cd03293">
    <property type="entry name" value="ABC_NrtD_SsuB_transporters"/>
    <property type="match status" value="1"/>
</dbReference>
<reference evidence="9 12" key="1">
    <citation type="submission" date="2018-01" db="EMBL/GenBank/DDBJ databases">
        <title>Complete genome sequence of Staphylococcus Scheliferi isolated from human.</title>
        <authorList>
            <person name="Abouelkhair M.A."/>
            <person name="Bemis D.A."/>
            <person name="Kania S.A."/>
        </authorList>
    </citation>
    <scope>NUCLEOTIDE SEQUENCE [LARGE SCALE GENOMIC DNA]</scope>
    <source>
        <strain evidence="9 12">ATCC 43808</strain>
    </source>
</reference>
<sequence length="246" mass="27517">MIQIQGLNHYFGAHHVIRDFNLTIPKGKIISFIGKSGCGKSTLLNLIGGFLTPHTGQVTIDGIHKTSPSSDCLMLFQHHNLLPWKTIQDNIQLGLAHKIPTVEMNTYLATVGLEGTGAQFPDALSGGMQQRVAICRALVHQPQVILLDEPLGALDAFTRYKLQDELITLRTHTHATLLLVTHDIDEALYLSDEVILLGEGCQIIKQYPIQQSHPRNRNDDQLLALRNQIMEDFAINHQMAEPEYYL</sequence>
<dbReference type="EMBL" id="POVK01000016">
    <property type="protein sequence ID" value="NHA34087.1"/>
    <property type="molecule type" value="Genomic_DNA"/>
</dbReference>
<accession>A0A7Z7QN05</accession>
<dbReference type="EMBL" id="UHEF01000001">
    <property type="protein sequence ID" value="SUM86488.1"/>
    <property type="molecule type" value="Genomic_DNA"/>
</dbReference>
<evidence type="ECO:0000313" key="11">
    <source>
        <dbReference type="Proteomes" id="UP000264146"/>
    </source>
</evidence>
<dbReference type="Proteomes" id="UP000572988">
    <property type="component" value="Unassembled WGS sequence"/>
</dbReference>
<organism evidence="10">
    <name type="scientific">Staphylococcus schleiferi</name>
    <dbReference type="NCBI Taxonomy" id="1295"/>
    <lineage>
        <taxon>Bacteria</taxon>
        <taxon>Bacillati</taxon>
        <taxon>Bacillota</taxon>
        <taxon>Bacilli</taxon>
        <taxon>Bacillales</taxon>
        <taxon>Staphylococcaceae</taxon>
        <taxon>Staphylococcus</taxon>
    </lineage>
</organism>
<proteinExistence type="predicted"/>
<name>A0A7Z7QN05_STASC</name>
<dbReference type="Pfam" id="PF00005">
    <property type="entry name" value="ABC_tran"/>
    <property type="match status" value="1"/>
</dbReference>
<keyword evidence="3" id="KW-1003">Cell membrane</keyword>
<evidence type="ECO:0000256" key="2">
    <source>
        <dbReference type="ARBA" id="ARBA00022448"/>
    </source>
</evidence>
<evidence type="ECO:0000256" key="5">
    <source>
        <dbReference type="ARBA" id="ARBA00022840"/>
    </source>
</evidence>
<keyword evidence="10" id="KW-0378">Hydrolase</keyword>
<dbReference type="PROSITE" id="PS00211">
    <property type="entry name" value="ABC_TRANSPORTER_1"/>
    <property type="match status" value="1"/>
</dbReference>
<evidence type="ECO:0000259" key="7">
    <source>
        <dbReference type="PROSITE" id="PS50893"/>
    </source>
</evidence>
<comment type="subcellular location">
    <subcellularLocation>
        <location evidence="1">Cell membrane</location>
        <topology evidence="1">Peripheral membrane protein</topology>
    </subcellularLocation>
</comment>
<evidence type="ECO:0000256" key="4">
    <source>
        <dbReference type="ARBA" id="ARBA00022741"/>
    </source>
</evidence>
<evidence type="ECO:0000256" key="6">
    <source>
        <dbReference type="ARBA" id="ARBA00023136"/>
    </source>
</evidence>
<dbReference type="Gene3D" id="3.40.50.300">
    <property type="entry name" value="P-loop containing nucleotide triphosphate hydrolases"/>
    <property type="match status" value="1"/>
</dbReference>
<evidence type="ECO:0000313" key="8">
    <source>
        <dbReference type="EMBL" id="CAD7358700.1"/>
    </source>
</evidence>
<dbReference type="GeneID" id="93789034"/>
<evidence type="ECO:0000313" key="10">
    <source>
        <dbReference type="EMBL" id="SUM86488.1"/>
    </source>
</evidence>
<dbReference type="EC" id="3.6.3.-" evidence="10"/>
<dbReference type="InterPro" id="IPR003593">
    <property type="entry name" value="AAA+_ATPase"/>
</dbReference>
<dbReference type="InterPro" id="IPR050166">
    <property type="entry name" value="ABC_transporter_ATP-bind"/>
</dbReference>
<dbReference type="EMBL" id="LR962863">
    <property type="protein sequence ID" value="CAD7358700.1"/>
    <property type="molecule type" value="Genomic_DNA"/>
</dbReference>
<evidence type="ECO:0000256" key="3">
    <source>
        <dbReference type="ARBA" id="ARBA00022475"/>
    </source>
</evidence>
<keyword evidence="2" id="KW-0813">Transport</keyword>
<evidence type="ECO:0000313" key="12">
    <source>
        <dbReference type="Proteomes" id="UP000572988"/>
    </source>
</evidence>
<feature type="domain" description="ABC transporter" evidence="7">
    <location>
        <begin position="2"/>
        <end position="224"/>
    </location>
</feature>
<dbReference type="Proteomes" id="UP000264146">
    <property type="component" value="Chromosome"/>
</dbReference>
<dbReference type="RefSeq" id="WP_016425993.1">
    <property type="nucleotide sequence ID" value="NZ_CABKRV010000002.1"/>
</dbReference>
<reference evidence="8 11" key="3">
    <citation type="submission" date="2020-11" db="EMBL/GenBank/DDBJ databases">
        <authorList>
            <consortium name="Pathogen Informatics"/>
        </authorList>
    </citation>
    <scope>NUCLEOTIDE SEQUENCE [LARGE SCALE GENOMIC DNA]</scope>
    <source>
        <strain evidence="8 11">NCTC12218</strain>
    </source>
</reference>
<keyword evidence="4" id="KW-0547">Nucleotide-binding</keyword>
<dbReference type="PANTHER" id="PTHR42788:SF7">
    <property type="entry name" value="NITRATE ABC TRANSPORTER ATP-BINDING PROTEIN"/>
    <property type="match status" value="1"/>
</dbReference>
<dbReference type="InterPro" id="IPR017871">
    <property type="entry name" value="ABC_transporter-like_CS"/>
</dbReference>
<evidence type="ECO:0000256" key="1">
    <source>
        <dbReference type="ARBA" id="ARBA00004202"/>
    </source>
</evidence>
<keyword evidence="6" id="KW-0472">Membrane</keyword>
<keyword evidence="5 10" id="KW-0067">ATP-binding</keyword>
<dbReference type="InterPro" id="IPR003439">
    <property type="entry name" value="ABC_transporter-like_ATP-bd"/>
</dbReference>
<dbReference type="GO" id="GO:0016887">
    <property type="term" value="F:ATP hydrolysis activity"/>
    <property type="evidence" value="ECO:0007669"/>
    <property type="project" value="InterPro"/>
</dbReference>
<dbReference type="GO" id="GO:0005524">
    <property type="term" value="F:ATP binding"/>
    <property type="evidence" value="ECO:0007669"/>
    <property type="project" value="UniProtKB-KW"/>
</dbReference>
<keyword evidence="12" id="KW-1185">Reference proteome</keyword>
<evidence type="ECO:0000313" key="9">
    <source>
        <dbReference type="EMBL" id="NHA34087.1"/>
    </source>
</evidence>
<protein>
    <submittedName>
        <fullName evidence="10">ABC transporter ATP-binding protein</fullName>
        <ecNumber evidence="10">3.6.3.-</ecNumber>
    </submittedName>
</protein>
<dbReference type="PROSITE" id="PS50893">
    <property type="entry name" value="ABC_TRANSPORTER_2"/>
    <property type="match status" value="1"/>
</dbReference>
<dbReference type="AlphaFoldDB" id="A0A7Z7QN05"/>
<dbReference type="PANTHER" id="PTHR42788">
    <property type="entry name" value="TAURINE IMPORT ATP-BINDING PROTEIN-RELATED"/>
    <property type="match status" value="1"/>
</dbReference>
<gene>
    <name evidence="10" type="primary">ssuB_1</name>
    <name evidence="9" type="ORF">C1O36_06060</name>
    <name evidence="10" type="ORF">NCTC12218_00281</name>
</gene>
<dbReference type="SUPFAM" id="SSF52540">
    <property type="entry name" value="P-loop containing nucleoside triphosphate hydrolases"/>
    <property type="match status" value="1"/>
</dbReference>
<dbReference type="InterPro" id="IPR027417">
    <property type="entry name" value="P-loop_NTPase"/>
</dbReference>
<reference evidence="10" key="2">
    <citation type="submission" date="2018-06" db="EMBL/GenBank/DDBJ databases">
        <authorList>
            <consortium name="Pathogen Informatics"/>
            <person name="Doyle S."/>
        </authorList>
    </citation>
    <scope>NUCLEOTIDE SEQUENCE [LARGE SCALE GENOMIC DNA]</scope>
    <source>
        <strain evidence="10">NCTC12218</strain>
    </source>
</reference>